<organism evidence="2 3">
    <name type="scientific">Psilocybe cyanescens</name>
    <dbReference type="NCBI Taxonomy" id="93625"/>
    <lineage>
        <taxon>Eukaryota</taxon>
        <taxon>Fungi</taxon>
        <taxon>Dikarya</taxon>
        <taxon>Basidiomycota</taxon>
        <taxon>Agaricomycotina</taxon>
        <taxon>Agaricomycetes</taxon>
        <taxon>Agaricomycetidae</taxon>
        <taxon>Agaricales</taxon>
        <taxon>Agaricineae</taxon>
        <taxon>Strophariaceae</taxon>
        <taxon>Psilocybe</taxon>
    </lineage>
</organism>
<sequence>MTSTLTEAELKKFTVPQLKLMCREKQIIGYSRLAKDGIIAKLLDWQKTTGTSKTYSVAGQDCPVTQEVSSVKFADPTQTIANVNADLIGRASLVNVDLATPQHTIDLGRKLTSNPISDNLSSPDVVKKQGDTVSKRSRAEATTYAQNSSKKAKLDDLQIVQPRNDNAFRPAVSNAPIGDINQEKEKVHVCGVAEPGRLRKQVILKPVAKRFKALIPKAHLDSATGTSNVHSIVAASVQSTSKYDQDDYFVDYTWQQRHLDFPPEQPVSLAAISFPPTLSQRKHVPRLSLILSGISFEDLKSCSLVSRTFRYSGGFFYELILLPVNVLTAYLSAFYQLSRRFQGKRLQNVLRRYSGKMINLWPYLRLRDREIDIRKGKYEQSFLAGALKGVSEIDEVLWSSPNDEKQITIALRFLMTKLFFLLSVGHCSEECSHAGKIGRVVDAQEIVQNEIWKITYRSLSLVETFYILEATCEVIGNSAICPDTSTSLVPQTNLRADWAAYIKSADSESDVEGHIGLSKCLQWSNHEEYDGGISKIWLKRIAGEGEVGSEKLKIATRYIFACVIGNSISGPWRTANEMAQEFDGRSSMHNTREHQVQALCLFLPAHHYVESIHFTARHGRALHPALAVVQTPGREYFILKDNGMQVGCEEEGVGFVWMELLGCTSTGCPKL</sequence>
<dbReference type="InParanoid" id="A0A409XFT0"/>
<comment type="caution">
    <text evidence="2">The sequence shown here is derived from an EMBL/GenBank/DDBJ whole genome shotgun (WGS) entry which is preliminary data.</text>
</comment>
<dbReference type="STRING" id="93625.A0A409XFT0"/>
<gene>
    <name evidence="2" type="ORF">CVT25_013829</name>
</gene>
<dbReference type="OrthoDB" id="2368680at2759"/>
<feature type="region of interest" description="Disordered" evidence="1">
    <location>
        <begin position="126"/>
        <end position="147"/>
    </location>
</feature>
<protein>
    <recommendedName>
        <fullName evidence="4">Rho termination factor N-terminal domain-containing protein</fullName>
    </recommendedName>
</protein>
<name>A0A409XFT0_PSICY</name>
<evidence type="ECO:0000256" key="1">
    <source>
        <dbReference type="SAM" id="MobiDB-lite"/>
    </source>
</evidence>
<proteinExistence type="predicted"/>
<reference evidence="2 3" key="1">
    <citation type="journal article" date="2018" name="Evol. Lett.">
        <title>Horizontal gene cluster transfer increased hallucinogenic mushroom diversity.</title>
        <authorList>
            <person name="Reynolds H.T."/>
            <person name="Vijayakumar V."/>
            <person name="Gluck-Thaler E."/>
            <person name="Korotkin H.B."/>
            <person name="Matheny P.B."/>
            <person name="Slot J.C."/>
        </authorList>
    </citation>
    <scope>NUCLEOTIDE SEQUENCE [LARGE SCALE GENOMIC DNA]</scope>
    <source>
        <strain evidence="2 3">2631</strain>
    </source>
</reference>
<keyword evidence="3" id="KW-1185">Reference proteome</keyword>
<dbReference type="EMBL" id="NHYD01001847">
    <property type="protein sequence ID" value="PPQ89642.1"/>
    <property type="molecule type" value="Genomic_DNA"/>
</dbReference>
<accession>A0A409XFT0</accession>
<evidence type="ECO:0000313" key="3">
    <source>
        <dbReference type="Proteomes" id="UP000283269"/>
    </source>
</evidence>
<evidence type="ECO:0000313" key="2">
    <source>
        <dbReference type="EMBL" id="PPQ89642.1"/>
    </source>
</evidence>
<dbReference type="Proteomes" id="UP000283269">
    <property type="component" value="Unassembled WGS sequence"/>
</dbReference>
<evidence type="ECO:0008006" key="4">
    <source>
        <dbReference type="Google" id="ProtNLM"/>
    </source>
</evidence>
<feature type="compositionally biased region" description="Basic and acidic residues" evidence="1">
    <location>
        <begin position="126"/>
        <end position="139"/>
    </location>
</feature>
<dbReference type="AlphaFoldDB" id="A0A409XFT0"/>